<keyword evidence="2" id="KW-0808">Transferase</keyword>
<protein>
    <submittedName>
        <fullName evidence="2">SAM-dependent methyltransferase</fullName>
    </submittedName>
</protein>
<keyword evidence="2" id="KW-0489">Methyltransferase</keyword>
<gene>
    <name evidence="2" type="ORF">HU760_024075</name>
</gene>
<feature type="domain" description="Methyltransferase" evidence="1">
    <location>
        <begin position="107"/>
        <end position="233"/>
    </location>
</feature>
<dbReference type="Proteomes" id="UP000609530">
    <property type="component" value="Unassembled WGS sequence"/>
</dbReference>
<evidence type="ECO:0000259" key="1">
    <source>
        <dbReference type="Pfam" id="PF13679"/>
    </source>
</evidence>
<dbReference type="PANTHER" id="PTHR13369:SF0">
    <property type="entry name" value="GLUTATHIONE S-TRANSFERASE C-TERMINAL DOMAIN-CONTAINING PROTEIN"/>
    <property type="match status" value="1"/>
</dbReference>
<dbReference type="Gene3D" id="3.40.50.150">
    <property type="entry name" value="Vaccinia Virus protein VP39"/>
    <property type="match status" value="1"/>
</dbReference>
<dbReference type="SUPFAM" id="SSF53335">
    <property type="entry name" value="S-adenosyl-L-methionine-dependent methyltransferases"/>
    <property type="match status" value="1"/>
</dbReference>
<dbReference type="PANTHER" id="PTHR13369">
    <property type="match status" value="1"/>
</dbReference>
<dbReference type="GO" id="GO:0032259">
    <property type="term" value="P:methylation"/>
    <property type="evidence" value="ECO:0007669"/>
    <property type="project" value="UniProtKB-KW"/>
</dbReference>
<dbReference type="InterPro" id="IPR025714">
    <property type="entry name" value="Methyltranfer_dom"/>
</dbReference>
<dbReference type="EMBL" id="JABWRZ020000005">
    <property type="protein sequence ID" value="MBV4493664.1"/>
    <property type="molecule type" value="Genomic_DNA"/>
</dbReference>
<dbReference type="RefSeq" id="WP_186674944.1">
    <property type="nucleotide sequence ID" value="NZ_JABWRZ020000005.1"/>
</dbReference>
<reference evidence="2 3" key="1">
    <citation type="journal article" date="2020" name="Microorganisms">
        <title>Reliable Identification of Environmental Pseudomonas Isolates Using the rpoD Gene.</title>
        <authorList>
            <consortium name="The Broad Institute Genome Sequencing Platform"/>
            <person name="Girard L."/>
            <person name="Lood C."/>
            <person name="Rokni-Zadeh H."/>
            <person name="van Noort V."/>
            <person name="Lavigne R."/>
            <person name="De Mot R."/>
        </authorList>
    </citation>
    <scope>NUCLEOTIDE SEQUENCE [LARGE SCALE GENOMIC DNA]</scope>
    <source>
        <strain evidence="2 3">RD9SR1</strain>
    </source>
</reference>
<sequence>MPSHLHSHHLSTRFQALDQFLIEHQQLWKPRPFTTLQLEWETAHPELAAHLRQCSLADAETESVTEDLPAPFPQLARQAQQLATLGNLPATDLPAAAHRLDVAVPGRKWQQIEAFASHLSFRAQPRHWLDWCAGKGHLGRRLLQPGQQLTCLEYDADLVAAGQALSAHHHLPALHLHQDVMADDSARHLADDKTVVALHACGDLHVRLMQLASQQGCRQLAVAPCCYNRIATQQYQPLSTAAQASSLQLSLDDLGLPLSETVTAGARVRRQRDTSMARRLGFDLLQRRQRQSAEYLPTPSLPVAWLEKPFEQYCRDLAELKQLQLTGNPDWAALEAAGWQRLAEVRNLERVRNLFRRPLELWLVLDRALFLEERGYNVQLGLFCDYPLTPRNLLILAERDRQPQHNLWITLCTSF</sequence>
<proteinExistence type="predicted"/>
<name>A0ABS6QHI5_9PSED</name>
<accession>A0ABS6QHI5</accession>
<dbReference type="GO" id="GO:0008168">
    <property type="term" value="F:methyltransferase activity"/>
    <property type="evidence" value="ECO:0007669"/>
    <property type="project" value="UniProtKB-KW"/>
</dbReference>
<dbReference type="InterPro" id="IPR029063">
    <property type="entry name" value="SAM-dependent_MTases_sf"/>
</dbReference>
<evidence type="ECO:0000313" key="2">
    <source>
        <dbReference type="EMBL" id="MBV4493664.1"/>
    </source>
</evidence>
<dbReference type="Pfam" id="PF13679">
    <property type="entry name" value="Methyltransf_32"/>
    <property type="match status" value="1"/>
</dbReference>
<organism evidence="2 3">
    <name type="scientific">Pseudomonas oryzicola</name>
    <dbReference type="NCBI Taxonomy" id="485876"/>
    <lineage>
        <taxon>Bacteria</taxon>
        <taxon>Pseudomonadati</taxon>
        <taxon>Pseudomonadota</taxon>
        <taxon>Gammaproteobacteria</taxon>
        <taxon>Pseudomonadales</taxon>
        <taxon>Pseudomonadaceae</taxon>
        <taxon>Pseudomonas</taxon>
    </lineage>
</organism>
<keyword evidence="3" id="KW-1185">Reference proteome</keyword>
<comment type="caution">
    <text evidence="2">The sequence shown here is derived from an EMBL/GenBank/DDBJ whole genome shotgun (WGS) entry which is preliminary data.</text>
</comment>
<evidence type="ECO:0000313" key="3">
    <source>
        <dbReference type="Proteomes" id="UP000609530"/>
    </source>
</evidence>